<evidence type="ECO:0000256" key="4">
    <source>
        <dbReference type="ARBA" id="ARBA00022827"/>
    </source>
</evidence>
<dbReference type="EMBL" id="AP025516">
    <property type="protein sequence ID" value="BDD86391.1"/>
    <property type="molecule type" value="Genomic_DNA"/>
</dbReference>
<evidence type="ECO:0000259" key="7">
    <source>
        <dbReference type="Pfam" id="PF02852"/>
    </source>
</evidence>
<dbReference type="Gene3D" id="3.50.50.60">
    <property type="entry name" value="FAD/NAD(P)-binding domain"/>
    <property type="match status" value="2"/>
</dbReference>
<dbReference type="InterPro" id="IPR023753">
    <property type="entry name" value="FAD/NAD-binding_dom"/>
</dbReference>
<sequence>MDIQVHTEHEVIAIDADSHSILVRDLARRKDYHHHFDHLLIATGSKPVRPPLPGIEASNIHHVNSLDGGIALKRSLDQQRPQSAVIVGGGYIGLEMAEAFVLHGMKVRLIQRGEQLMSATLDRQTAELVADSLRRHGVDVQLGQSVTGFDSNNGIATGVITDQETFPADIVLLGLGVEPNSDLAAAAGIPLGANRAIAVDRRQRTRRADIWAAGDCAESYHLVSRRSVHAALGTIANKQGKIAGINLAGKKAEFPGIVGTAVSKFMDTEIGSTGLPERTLNELGIQFVSAVVEARTLPRYYPGSSPLTVKLLAEPESKRLLGGQIVGGPGAAKRIDPLAVALHAGFTLDDLLYLDFGYAPPFSGVWEPFVIAARQALKQV</sequence>
<dbReference type="SUPFAM" id="SSF51905">
    <property type="entry name" value="FAD/NAD(P)-binding domain"/>
    <property type="match status" value="1"/>
</dbReference>
<feature type="domain" description="Pyridine nucleotide-disulphide oxidoreductase dimerisation" evidence="7">
    <location>
        <begin position="262"/>
        <end position="365"/>
    </location>
</feature>
<dbReference type="InterPro" id="IPR050260">
    <property type="entry name" value="FAD-bd_OxRdtase"/>
</dbReference>
<dbReference type="Pfam" id="PF02852">
    <property type="entry name" value="Pyr_redox_dim"/>
    <property type="match status" value="1"/>
</dbReference>
<evidence type="ECO:0000256" key="6">
    <source>
        <dbReference type="ARBA" id="ARBA00023284"/>
    </source>
</evidence>
<keyword evidence="3" id="KW-0285">Flavoprotein</keyword>
<protein>
    <submittedName>
        <fullName evidence="9">Flavoprotein oxidoreductase</fullName>
    </submittedName>
</protein>
<evidence type="ECO:0000256" key="5">
    <source>
        <dbReference type="ARBA" id="ARBA00023002"/>
    </source>
</evidence>
<comment type="similarity">
    <text evidence="2">Belongs to the class-III pyridine nucleotide-disulfide oxidoreductase family.</text>
</comment>
<dbReference type="Pfam" id="PF07992">
    <property type="entry name" value="Pyr_redox_2"/>
    <property type="match status" value="1"/>
</dbReference>
<accession>A0ABN6M3P5</accession>
<keyword evidence="10" id="KW-1185">Reference proteome</keyword>
<name>A0ABN6M3P5_9BACT</name>
<organism evidence="9 10">
    <name type="scientific">Desulfofustis limnaeus</name>
    <dbReference type="NCBI Taxonomy" id="2740163"/>
    <lineage>
        <taxon>Bacteria</taxon>
        <taxon>Pseudomonadati</taxon>
        <taxon>Thermodesulfobacteriota</taxon>
        <taxon>Desulfobulbia</taxon>
        <taxon>Desulfobulbales</taxon>
        <taxon>Desulfocapsaceae</taxon>
        <taxon>Desulfofustis</taxon>
    </lineage>
</organism>
<dbReference type="InterPro" id="IPR004099">
    <property type="entry name" value="Pyr_nucl-diS_OxRdtase_dimer"/>
</dbReference>
<dbReference type="Proteomes" id="UP000830055">
    <property type="component" value="Chromosome"/>
</dbReference>
<dbReference type="InterPro" id="IPR036188">
    <property type="entry name" value="FAD/NAD-bd_sf"/>
</dbReference>
<keyword evidence="4" id="KW-0274">FAD</keyword>
<reference evidence="9 10" key="1">
    <citation type="submission" date="2022-01" db="EMBL/GenBank/DDBJ databases">
        <title>Desulfofustis limnae sp. nov., a novel mesophilic sulfate-reducing bacterium isolated from marsh soil.</title>
        <authorList>
            <person name="Watanabe M."/>
            <person name="Takahashi A."/>
            <person name="Kojima H."/>
            <person name="Fukui M."/>
        </authorList>
    </citation>
    <scope>NUCLEOTIDE SEQUENCE [LARGE SCALE GENOMIC DNA]</scope>
    <source>
        <strain evidence="9 10">PPLL</strain>
    </source>
</reference>
<dbReference type="PANTHER" id="PTHR43429:SF1">
    <property type="entry name" value="NAD(P)H SULFUR OXIDOREDUCTASE (COA-DEPENDENT)"/>
    <property type="match status" value="1"/>
</dbReference>
<keyword evidence="6" id="KW-0676">Redox-active center</keyword>
<dbReference type="InterPro" id="IPR016156">
    <property type="entry name" value="FAD/NAD-linked_Rdtase_dimer_sf"/>
</dbReference>
<evidence type="ECO:0000256" key="2">
    <source>
        <dbReference type="ARBA" id="ARBA00009130"/>
    </source>
</evidence>
<evidence type="ECO:0000256" key="3">
    <source>
        <dbReference type="ARBA" id="ARBA00022630"/>
    </source>
</evidence>
<evidence type="ECO:0000313" key="10">
    <source>
        <dbReference type="Proteomes" id="UP000830055"/>
    </source>
</evidence>
<dbReference type="PANTHER" id="PTHR43429">
    <property type="entry name" value="PYRIDINE NUCLEOTIDE-DISULFIDE OXIDOREDUCTASE DOMAIN-CONTAINING"/>
    <property type="match status" value="1"/>
</dbReference>
<evidence type="ECO:0000313" key="9">
    <source>
        <dbReference type="EMBL" id="BDD86391.1"/>
    </source>
</evidence>
<gene>
    <name evidence="9" type="ORF">DPPLL_07560</name>
</gene>
<evidence type="ECO:0000256" key="1">
    <source>
        <dbReference type="ARBA" id="ARBA00001974"/>
    </source>
</evidence>
<dbReference type="PRINTS" id="PR00411">
    <property type="entry name" value="PNDRDTASEI"/>
</dbReference>
<feature type="domain" description="FAD/NAD(P)-binding" evidence="8">
    <location>
        <begin position="2"/>
        <end position="223"/>
    </location>
</feature>
<comment type="cofactor">
    <cofactor evidence="1">
        <name>FAD</name>
        <dbReference type="ChEBI" id="CHEBI:57692"/>
    </cofactor>
</comment>
<dbReference type="SUPFAM" id="SSF55424">
    <property type="entry name" value="FAD/NAD-linked reductases, dimerisation (C-terminal) domain"/>
    <property type="match status" value="1"/>
</dbReference>
<proteinExistence type="inferred from homology"/>
<evidence type="ECO:0000259" key="8">
    <source>
        <dbReference type="Pfam" id="PF07992"/>
    </source>
</evidence>
<dbReference type="PRINTS" id="PR00368">
    <property type="entry name" value="FADPNR"/>
</dbReference>
<keyword evidence="5" id="KW-0560">Oxidoreductase</keyword>